<gene>
    <name evidence="1" type="ORF">TNIN_63001</name>
</gene>
<evidence type="ECO:0000313" key="2">
    <source>
        <dbReference type="Proteomes" id="UP000886998"/>
    </source>
</evidence>
<dbReference type="EMBL" id="BMAV01021404">
    <property type="protein sequence ID" value="GFY75456.1"/>
    <property type="molecule type" value="Genomic_DNA"/>
</dbReference>
<organism evidence="1 2">
    <name type="scientific">Trichonephila inaurata madagascariensis</name>
    <dbReference type="NCBI Taxonomy" id="2747483"/>
    <lineage>
        <taxon>Eukaryota</taxon>
        <taxon>Metazoa</taxon>
        <taxon>Ecdysozoa</taxon>
        <taxon>Arthropoda</taxon>
        <taxon>Chelicerata</taxon>
        <taxon>Arachnida</taxon>
        <taxon>Araneae</taxon>
        <taxon>Araneomorphae</taxon>
        <taxon>Entelegynae</taxon>
        <taxon>Araneoidea</taxon>
        <taxon>Nephilidae</taxon>
        <taxon>Trichonephila</taxon>
        <taxon>Trichonephila inaurata</taxon>
    </lineage>
</organism>
<protein>
    <submittedName>
        <fullName evidence="1">Uncharacterized protein</fullName>
    </submittedName>
</protein>
<accession>A0A8X7CPC3</accession>
<sequence length="100" mass="11177">MCTEEAATLSVLPINLSLHDFEINIAPDIPQTYASMEKTITPILEPGKKHSFQEKDDQRTVTVSTAVKVPVELQHPPDLLKLEDGLNRLEELDPIIQCIT</sequence>
<dbReference type="Proteomes" id="UP000886998">
    <property type="component" value="Unassembled WGS sequence"/>
</dbReference>
<dbReference type="AlphaFoldDB" id="A0A8X7CPC3"/>
<evidence type="ECO:0000313" key="1">
    <source>
        <dbReference type="EMBL" id="GFY75456.1"/>
    </source>
</evidence>
<keyword evidence="2" id="KW-1185">Reference proteome</keyword>
<comment type="caution">
    <text evidence="1">The sequence shown here is derived from an EMBL/GenBank/DDBJ whole genome shotgun (WGS) entry which is preliminary data.</text>
</comment>
<proteinExistence type="predicted"/>
<reference evidence="1" key="1">
    <citation type="submission" date="2020-08" db="EMBL/GenBank/DDBJ databases">
        <title>Multicomponent nature underlies the extraordinary mechanical properties of spider dragline silk.</title>
        <authorList>
            <person name="Kono N."/>
            <person name="Nakamura H."/>
            <person name="Mori M."/>
            <person name="Yoshida Y."/>
            <person name="Ohtoshi R."/>
            <person name="Malay A.D."/>
            <person name="Moran D.A.P."/>
            <person name="Tomita M."/>
            <person name="Numata K."/>
            <person name="Arakawa K."/>
        </authorList>
    </citation>
    <scope>NUCLEOTIDE SEQUENCE</scope>
</reference>
<name>A0A8X7CPC3_9ARAC</name>